<accession>A0A8K0EZD9</accession>
<dbReference type="InterPro" id="IPR002347">
    <property type="entry name" value="SDR_fam"/>
</dbReference>
<dbReference type="PANTHER" id="PTHR42760:SF83">
    <property type="entry name" value="(3R)-3-HYDROXYACYL-COA DEHYDROGENASE"/>
    <property type="match status" value="1"/>
</dbReference>
<dbReference type="GO" id="GO:0006633">
    <property type="term" value="P:fatty acid biosynthetic process"/>
    <property type="evidence" value="ECO:0007669"/>
    <property type="project" value="UniProtKB-KW"/>
</dbReference>
<evidence type="ECO:0000256" key="9">
    <source>
        <dbReference type="ARBA" id="ARBA00023002"/>
    </source>
</evidence>
<comment type="catalytic activity">
    <reaction evidence="17">
        <text>testosterone + NAD(+) = androst-4-ene-3,17-dione + NADH + H(+)</text>
        <dbReference type="Rhea" id="RHEA:14929"/>
        <dbReference type="ChEBI" id="CHEBI:15378"/>
        <dbReference type="ChEBI" id="CHEBI:16422"/>
        <dbReference type="ChEBI" id="CHEBI:17347"/>
        <dbReference type="ChEBI" id="CHEBI:57540"/>
        <dbReference type="ChEBI" id="CHEBI:57945"/>
        <dbReference type="EC" id="1.1.1.239"/>
    </reaction>
    <physiologicalReaction direction="left-to-right" evidence="17">
        <dbReference type="Rhea" id="RHEA:14930"/>
    </physiologicalReaction>
</comment>
<evidence type="ECO:0000256" key="1">
    <source>
        <dbReference type="ARBA" id="ARBA00004305"/>
    </source>
</evidence>
<evidence type="ECO:0000256" key="27">
    <source>
        <dbReference type="ARBA" id="ARBA00083258"/>
    </source>
</evidence>
<gene>
    <name evidence="30" type="primary">HSD17B8</name>
    <name evidence="30" type="ORF">BLAG_LOCUS23609</name>
</gene>
<organism evidence="30 31">
    <name type="scientific">Branchiostoma lanceolatum</name>
    <name type="common">Common lancelet</name>
    <name type="synonym">Amphioxus lanceolatum</name>
    <dbReference type="NCBI Taxonomy" id="7740"/>
    <lineage>
        <taxon>Eukaryota</taxon>
        <taxon>Metazoa</taxon>
        <taxon>Chordata</taxon>
        <taxon>Cephalochordata</taxon>
        <taxon>Leptocardii</taxon>
        <taxon>Amphioxiformes</taxon>
        <taxon>Branchiostomatidae</taxon>
        <taxon>Branchiostoma</taxon>
    </lineage>
</organism>
<evidence type="ECO:0000256" key="3">
    <source>
        <dbReference type="ARBA" id="ARBA00005198"/>
    </source>
</evidence>
<dbReference type="GO" id="GO:0004303">
    <property type="term" value="F:estradiol 17-beta-dehydrogenase [NAD(P)+] activity"/>
    <property type="evidence" value="ECO:0007669"/>
    <property type="project" value="UniProtKB-EC"/>
</dbReference>
<comment type="catalytic activity">
    <reaction evidence="18">
        <text>17beta-hydroxy-5alpha-androstan-3-one + NAD(+) = 5alpha-androstan-3,17-dione + NADH + H(+)</text>
        <dbReference type="Rhea" id="RHEA:41992"/>
        <dbReference type="ChEBI" id="CHEBI:15378"/>
        <dbReference type="ChEBI" id="CHEBI:15994"/>
        <dbReference type="ChEBI" id="CHEBI:16330"/>
        <dbReference type="ChEBI" id="CHEBI:57540"/>
        <dbReference type="ChEBI" id="CHEBI:57945"/>
    </reaction>
    <physiologicalReaction direction="left-to-right" evidence="18">
        <dbReference type="Rhea" id="RHEA:41993"/>
    </physiologicalReaction>
</comment>
<evidence type="ECO:0000256" key="18">
    <source>
        <dbReference type="ARBA" id="ARBA00050435"/>
    </source>
</evidence>
<reference evidence="30" key="1">
    <citation type="submission" date="2022-01" db="EMBL/GenBank/DDBJ databases">
        <authorList>
            <person name="Braso-Vives M."/>
        </authorList>
    </citation>
    <scope>NUCLEOTIDE SEQUENCE</scope>
</reference>
<feature type="domain" description="Ketoreductase" evidence="29">
    <location>
        <begin position="11"/>
        <end position="194"/>
    </location>
</feature>
<evidence type="ECO:0000256" key="10">
    <source>
        <dbReference type="ARBA" id="ARBA00023027"/>
    </source>
</evidence>
<dbReference type="PRINTS" id="PR00081">
    <property type="entry name" value="GDHRDH"/>
</dbReference>
<keyword evidence="7" id="KW-0597">Phosphoprotein</keyword>
<dbReference type="SUPFAM" id="SSF51735">
    <property type="entry name" value="NAD(P)-binding Rossmann-fold domains"/>
    <property type="match status" value="1"/>
</dbReference>
<evidence type="ECO:0000256" key="11">
    <source>
        <dbReference type="ARBA" id="ARBA00023098"/>
    </source>
</evidence>
<dbReference type="PRINTS" id="PR00080">
    <property type="entry name" value="SDRFAMILY"/>
</dbReference>
<dbReference type="SMART" id="SM00822">
    <property type="entry name" value="PKS_KR"/>
    <property type="match status" value="1"/>
</dbReference>
<dbReference type="InterPro" id="IPR036291">
    <property type="entry name" value="NAD(P)-bd_dom_sf"/>
</dbReference>
<dbReference type="PANTHER" id="PTHR42760">
    <property type="entry name" value="SHORT-CHAIN DEHYDROGENASES/REDUCTASES FAMILY MEMBER"/>
    <property type="match status" value="1"/>
</dbReference>
<dbReference type="GO" id="GO:0047035">
    <property type="term" value="F:testosterone dehydrogenase (NAD+) activity"/>
    <property type="evidence" value="ECO:0007669"/>
    <property type="project" value="UniProtKB-EC"/>
</dbReference>
<evidence type="ECO:0000256" key="4">
    <source>
        <dbReference type="ARBA" id="ARBA00006484"/>
    </source>
</evidence>
<dbReference type="GO" id="GO:0008210">
    <property type="term" value="P:estrogen metabolic process"/>
    <property type="evidence" value="ECO:0007669"/>
    <property type="project" value="UniProtKB-ARBA"/>
</dbReference>
<sequence length="276" mass="29747">MAAASGRLAGRLALVTGGGSGIGRAVCQSFAAQGSKVAVVDINEAPANETLQSLSCDQGVEHHAFGCDVSSNQSVSRLLTDVTQKFSCAPCITVNCAGITKDEFLLKMDNRMFDQVIKVNLKGTFLITQAVGRAMVESKVQNGSIINMASIVGKVGNLGQCNYAASKAGVEGLTKTSAKELAKFGIRCNAILPGFIETPMTDAVPQKVLDKFRDVIPIGRLGKPSGRRIILNDFDFSFNKNKFFNRCYNIMQGCFLLQLKTVLFFRYSRCVRIPGI</sequence>
<evidence type="ECO:0000256" key="8">
    <source>
        <dbReference type="ARBA" id="ARBA00022832"/>
    </source>
</evidence>
<dbReference type="EC" id="1.1.1.239" evidence="21"/>
<evidence type="ECO:0000256" key="23">
    <source>
        <dbReference type="ARBA" id="ARBA00077835"/>
    </source>
</evidence>
<dbReference type="GO" id="GO:0048038">
    <property type="term" value="F:quinone binding"/>
    <property type="evidence" value="ECO:0007669"/>
    <property type="project" value="TreeGrafter"/>
</dbReference>
<dbReference type="Proteomes" id="UP000838412">
    <property type="component" value="Chromosome 8"/>
</dbReference>
<dbReference type="Gene3D" id="3.40.50.720">
    <property type="entry name" value="NAD(P)-binding Rossmann-like Domain"/>
    <property type="match status" value="1"/>
</dbReference>
<evidence type="ECO:0000256" key="2">
    <source>
        <dbReference type="ARBA" id="ARBA00005194"/>
    </source>
</evidence>
<keyword evidence="31" id="KW-1185">Reference proteome</keyword>
<evidence type="ECO:0000256" key="12">
    <source>
        <dbReference type="ARBA" id="ARBA00023128"/>
    </source>
</evidence>
<evidence type="ECO:0000256" key="7">
    <source>
        <dbReference type="ARBA" id="ARBA00022553"/>
    </source>
</evidence>
<dbReference type="Pfam" id="PF00106">
    <property type="entry name" value="adh_short"/>
    <property type="match status" value="1"/>
</dbReference>
<dbReference type="EC" id="1.1.1.n12" evidence="5"/>
<protein>
    <recommendedName>
        <fullName evidence="22">(3R)-3-hydroxyacyl-CoA dehydrogenase</fullName>
        <ecNumber evidence="21">1.1.1.239</ecNumber>
        <ecNumber evidence="14">1.1.1.62</ecNumber>
        <ecNumber evidence="5">1.1.1.n12</ecNumber>
    </recommendedName>
    <alternativeName>
        <fullName evidence="24">17-beta-hydroxysteroid dehydrogenase 8</fullName>
    </alternativeName>
    <alternativeName>
        <fullName evidence="23">3-ketoacyl-[acyl-carrier-protein] reductase alpha subunit</fullName>
    </alternativeName>
    <alternativeName>
        <fullName evidence="26">3-oxoacyl-[acyl-carrier-protein] reductase</fullName>
    </alternativeName>
    <alternativeName>
        <fullName evidence="27">Estradiol 17-beta-dehydrogenase 8</fullName>
    </alternativeName>
    <alternativeName>
        <fullName evidence="25">Testosterone 17-beta-dehydrogenase 8</fullName>
    </alternativeName>
</protein>
<evidence type="ECO:0000256" key="14">
    <source>
        <dbReference type="ARBA" id="ARBA00024072"/>
    </source>
</evidence>
<dbReference type="GO" id="GO:0005759">
    <property type="term" value="C:mitochondrial matrix"/>
    <property type="evidence" value="ECO:0007669"/>
    <property type="project" value="UniProtKB-SubCell"/>
</dbReference>
<evidence type="ECO:0000256" key="21">
    <source>
        <dbReference type="ARBA" id="ARBA00066822"/>
    </source>
</evidence>
<dbReference type="EC" id="1.1.1.62" evidence="14"/>
<evidence type="ECO:0000256" key="19">
    <source>
        <dbReference type="ARBA" id="ARBA00052680"/>
    </source>
</evidence>
<keyword evidence="8" id="KW-0276">Fatty acid metabolism</keyword>
<evidence type="ECO:0000256" key="13">
    <source>
        <dbReference type="ARBA" id="ARBA00023160"/>
    </source>
</evidence>
<proteinExistence type="inferred from homology"/>
<comment type="pathway">
    <text evidence="2">Lipid metabolism; fatty acid biosynthesis.</text>
</comment>
<keyword evidence="6" id="KW-0444">Lipid biosynthesis</keyword>
<evidence type="ECO:0000256" key="17">
    <source>
        <dbReference type="ARBA" id="ARBA00050232"/>
    </source>
</evidence>
<dbReference type="InterPro" id="IPR057326">
    <property type="entry name" value="KR_dom"/>
</dbReference>
<keyword evidence="12" id="KW-0496">Mitochondrion</keyword>
<evidence type="ECO:0000259" key="29">
    <source>
        <dbReference type="SMART" id="SM00822"/>
    </source>
</evidence>
<evidence type="ECO:0000256" key="20">
    <source>
        <dbReference type="ARBA" id="ARBA00065174"/>
    </source>
</evidence>
<comment type="subcellular location">
    <subcellularLocation>
        <location evidence="1">Mitochondrion matrix</location>
    </subcellularLocation>
</comment>
<comment type="pathway">
    <text evidence="3">Lipid metabolism; mitochondrial fatty acid beta-oxidation.</text>
</comment>
<evidence type="ECO:0000256" key="26">
    <source>
        <dbReference type="ARBA" id="ARBA00083097"/>
    </source>
</evidence>
<name>A0A8K0EZD9_BRALA</name>
<comment type="pathway">
    <text evidence="15">Steroid biosynthesis; estrogen biosynthesis.</text>
</comment>
<evidence type="ECO:0000313" key="30">
    <source>
        <dbReference type="EMBL" id="CAH1271658.1"/>
    </source>
</evidence>
<keyword evidence="11" id="KW-0443">Lipid metabolism</keyword>
<dbReference type="EMBL" id="OV696693">
    <property type="protein sequence ID" value="CAH1271658.1"/>
    <property type="molecule type" value="Genomic_DNA"/>
</dbReference>
<comment type="similarity">
    <text evidence="4 28">Belongs to the short-chain dehydrogenases/reductases (SDR) family.</text>
</comment>
<dbReference type="FunFam" id="3.40.50.720:FF:000231">
    <property type="entry name" value="Estradiol 17-beta-dehydrogenase 8"/>
    <property type="match status" value="1"/>
</dbReference>
<dbReference type="AlphaFoldDB" id="A0A8K0EZD9"/>
<evidence type="ECO:0000256" key="25">
    <source>
        <dbReference type="ARBA" id="ARBA00081936"/>
    </source>
</evidence>
<evidence type="ECO:0000313" key="31">
    <source>
        <dbReference type="Proteomes" id="UP000838412"/>
    </source>
</evidence>
<keyword evidence="9" id="KW-0560">Oxidoreductase</keyword>
<evidence type="ECO:0000256" key="5">
    <source>
        <dbReference type="ARBA" id="ARBA00012456"/>
    </source>
</evidence>
<comment type="catalytic activity">
    <reaction evidence="19">
        <text>a (3R)-3-hydroxyacyl-CoA + NAD(+) = a 3-oxoacyl-CoA + NADH + H(+)</text>
        <dbReference type="Rhea" id="RHEA:32711"/>
        <dbReference type="ChEBI" id="CHEBI:15378"/>
        <dbReference type="ChEBI" id="CHEBI:57319"/>
        <dbReference type="ChEBI" id="CHEBI:57540"/>
        <dbReference type="ChEBI" id="CHEBI:57945"/>
        <dbReference type="ChEBI" id="CHEBI:90726"/>
        <dbReference type="EC" id="1.1.1.n12"/>
    </reaction>
    <physiologicalReaction direction="left-to-right" evidence="19">
        <dbReference type="Rhea" id="RHEA:32712"/>
    </physiologicalReaction>
</comment>
<keyword evidence="13" id="KW-0275">Fatty acid biosynthesis</keyword>
<evidence type="ECO:0000256" key="22">
    <source>
        <dbReference type="ARBA" id="ARBA00070911"/>
    </source>
</evidence>
<evidence type="ECO:0000256" key="15">
    <source>
        <dbReference type="ARBA" id="ARBA00037929"/>
    </source>
</evidence>
<evidence type="ECO:0000256" key="6">
    <source>
        <dbReference type="ARBA" id="ARBA00022516"/>
    </source>
</evidence>
<keyword evidence="10" id="KW-0520">NAD</keyword>
<evidence type="ECO:0000256" key="24">
    <source>
        <dbReference type="ARBA" id="ARBA00081419"/>
    </source>
</evidence>
<dbReference type="OrthoDB" id="294295at2759"/>
<evidence type="ECO:0000256" key="16">
    <source>
        <dbReference type="ARBA" id="ARBA00049069"/>
    </source>
</evidence>
<evidence type="ECO:0000256" key="28">
    <source>
        <dbReference type="RuleBase" id="RU000363"/>
    </source>
</evidence>
<comment type="catalytic activity">
    <reaction evidence="16">
        <text>17beta-estradiol + NAD(+) = estrone + NADH + H(+)</text>
        <dbReference type="Rhea" id="RHEA:24612"/>
        <dbReference type="ChEBI" id="CHEBI:15378"/>
        <dbReference type="ChEBI" id="CHEBI:16469"/>
        <dbReference type="ChEBI" id="CHEBI:17263"/>
        <dbReference type="ChEBI" id="CHEBI:57540"/>
        <dbReference type="ChEBI" id="CHEBI:57945"/>
        <dbReference type="EC" id="1.1.1.62"/>
    </reaction>
    <physiologicalReaction direction="left-to-right" evidence="16">
        <dbReference type="Rhea" id="RHEA:24613"/>
    </physiologicalReaction>
    <physiologicalReaction direction="right-to-left" evidence="16">
        <dbReference type="Rhea" id="RHEA:24614"/>
    </physiologicalReaction>
</comment>
<comment type="subunit">
    <text evidence="20">Heterotetramer with CBR4; contains two molecules of HSD17B8 and CBR4.</text>
</comment>